<proteinExistence type="predicted"/>
<comment type="caution">
    <text evidence="2">The sequence shown here is derived from an EMBL/GenBank/DDBJ whole genome shotgun (WGS) entry which is preliminary data.</text>
</comment>
<protein>
    <submittedName>
        <fullName evidence="2">Uncharacterized protein</fullName>
    </submittedName>
</protein>
<organism evidence="2 3">
    <name type="scientific">Aspergillus lucknowensis</name>
    <dbReference type="NCBI Taxonomy" id="176173"/>
    <lineage>
        <taxon>Eukaryota</taxon>
        <taxon>Fungi</taxon>
        <taxon>Dikarya</taxon>
        <taxon>Ascomycota</taxon>
        <taxon>Pezizomycotina</taxon>
        <taxon>Eurotiomycetes</taxon>
        <taxon>Eurotiomycetidae</taxon>
        <taxon>Eurotiales</taxon>
        <taxon>Aspergillaceae</taxon>
        <taxon>Aspergillus</taxon>
        <taxon>Aspergillus subgen. Nidulantes</taxon>
    </lineage>
</organism>
<evidence type="ECO:0000313" key="3">
    <source>
        <dbReference type="Proteomes" id="UP001610432"/>
    </source>
</evidence>
<gene>
    <name evidence="2" type="ORF">BJX67DRAFT_108737</name>
</gene>
<dbReference type="GeneID" id="98139359"/>
<dbReference type="RefSeq" id="XP_070886224.1">
    <property type="nucleotide sequence ID" value="XM_071024287.1"/>
</dbReference>
<reference evidence="2 3" key="1">
    <citation type="submission" date="2024-07" db="EMBL/GenBank/DDBJ databases">
        <title>Section-level genome sequencing and comparative genomics of Aspergillus sections Usti and Cavernicolus.</title>
        <authorList>
            <consortium name="Lawrence Berkeley National Laboratory"/>
            <person name="Nybo J.L."/>
            <person name="Vesth T.C."/>
            <person name="Theobald S."/>
            <person name="Frisvad J.C."/>
            <person name="Larsen T.O."/>
            <person name="Kjaerboelling I."/>
            <person name="Rothschild-Mancinelli K."/>
            <person name="Lyhne E.K."/>
            <person name="Kogle M.E."/>
            <person name="Barry K."/>
            <person name="Clum A."/>
            <person name="Na H."/>
            <person name="Ledsgaard L."/>
            <person name="Lin J."/>
            <person name="Lipzen A."/>
            <person name="Kuo A."/>
            <person name="Riley R."/>
            <person name="Mondo S."/>
            <person name="Labutti K."/>
            <person name="Haridas S."/>
            <person name="Pangalinan J."/>
            <person name="Salamov A.A."/>
            <person name="Simmons B.A."/>
            <person name="Magnuson J.K."/>
            <person name="Chen J."/>
            <person name="Drula E."/>
            <person name="Henrissat B."/>
            <person name="Wiebenga A."/>
            <person name="Lubbers R.J."/>
            <person name="Gomes A.C."/>
            <person name="Macurrencykelacurrency M.R."/>
            <person name="Stajich J."/>
            <person name="Grigoriev I.V."/>
            <person name="Mortensen U.H."/>
            <person name="De Vries R.P."/>
            <person name="Baker S.E."/>
            <person name="Andersen M.R."/>
        </authorList>
    </citation>
    <scope>NUCLEOTIDE SEQUENCE [LARGE SCALE GENOMIC DNA]</scope>
    <source>
        <strain evidence="2 3">CBS 449.75</strain>
    </source>
</reference>
<dbReference type="Proteomes" id="UP001610432">
    <property type="component" value="Unassembled WGS sequence"/>
</dbReference>
<sequence length="105" mass="12129">MPRFSRTWSIRSLSSSPPSQPPSTMRRQDAPARYIVRWKLQELLEGRFPDHPGLNFHIRLSDDVWSFDAPEEVTEVNLKSLNFEMTLALHSKAESALWEEDSSGE</sequence>
<dbReference type="EMBL" id="JBFXLQ010000020">
    <property type="protein sequence ID" value="KAL2867245.1"/>
    <property type="molecule type" value="Genomic_DNA"/>
</dbReference>
<feature type="region of interest" description="Disordered" evidence="1">
    <location>
        <begin position="1"/>
        <end position="28"/>
    </location>
</feature>
<accession>A0ABR4LRS1</accession>
<evidence type="ECO:0000256" key="1">
    <source>
        <dbReference type="SAM" id="MobiDB-lite"/>
    </source>
</evidence>
<name>A0ABR4LRS1_9EURO</name>
<keyword evidence="3" id="KW-1185">Reference proteome</keyword>
<evidence type="ECO:0000313" key="2">
    <source>
        <dbReference type="EMBL" id="KAL2867245.1"/>
    </source>
</evidence>
<feature type="compositionally biased region" description="Low complexity" evidence="1">
    <location>
        <begin position="1"/>
        <end position="25"/>
    </location>
</feature>